<comment type="caution">
    <text evidence="3">The sequence shown here is derived from an EMBL/GenBank/DDBJ whole genome shotgun (WGS) entry which is preliminary data.</text>
</comment>
<reference evidence="3 4" key="1">
    <citation type="journal article" date="2018" name="BMC Genomics">
        <title>Comparative genome analyses reveal sequence features reflecting distinct modes of host-adaptation between dicot and monocot powdery mildew.</title>
        <authorList>
            <person name="Wu Y."/>
            <person name="Ma X."/>
            <person name="Pan Z."/>
            <person name="Kale S.D."/>
            <person name="Song Y."/>
            <person name="King H."/>
            <person name="Zhang Q."/>
            <person name="Presley C."/>
            <person name="Deng X."/>
            <person name="Wei C.I."/>
            <person name="Xiao S."/>
        </authorList>
    </citation>
    <scope>NUCLEOTIDE SEQUENCE [LARGE SCALE GENOMIC DNA]</scope>
    <source>
        <strain evidence="3">UMSG3</strain>
    </source>
</reference>
<organism evidence="3 4">
    <name type="scientific">Golovinomyces cichoracearum</name>
    <dbReference type="NCBI Taxonomy" id="62708"/>
    <lineage>
        <taxon>Eukaryota</taxon>
        <taxon>Fungi</taxon>
        <taxon>Dikarya</taxon>
        <taxon>Ascomycota</taxon>
        <taxon>Pezizomycotina</taxon>
        <taxon>Leotiomycetes</taxon>
        <taxon>Erysiphales</taxon>
        <taxon>Erysiphaceae</taxon>
        <taxon>Golovinomyces</taxon>
    </lineage>
</organism>
<feature type="compositionally biased region" description="Basic and acidic residues" evidence="1">
    <location>
        <begin position="134"/>
        <end position="153"/>
    </location>
</feature>
<accession>A0A420HSY1</accession>
<keyword evidence="4" id="KW-1185">Reference proteome</keyword>
<proteinExistence type="predicted"/>
<sequence length="163" mass="17134">MLFVTVSKVFSVALVAMSAMQETYAAPLHVEEIHKANAVLKARSSEKSDILPRFFGALAGSLASAVVGDSLGSTVGPVLSSIGDSLSGKNNQPPAQDVSQGDQGQDNTQTEVQDNTQTGGQVVGTGQNSNSNTKNDESESKNNDSEEKESKESEPEESESEEE</sequence>
<dbReference type="AlphaFoldDB" id="A0A420HSY1"/>
<dbReference type="EMBL" id="MCBQ01016429">
    <property type="protein sequence ID" value="RKF60561.1"/>
    <property type="molecule type" value="Genomic_DNA"/>
</dbReference>
<feature type="signal peptide" evidence="2">
    <location>
        <begin position="1"/>
        <end position="25"/>
    </location>
</feature>
<evidence type="ECO:0000313" key="3">
    <source>
        <dbReference type="EMBL" id="RKF60561.1"/>
    </source>
</evidence>
<name>A0A420HSY1_9PEZI</name>
<dbReference type="Proteomes" id="UP000283383">
    <property type="component" value="Unassembled WGS sequence"/>
</dbReference>
<evidence type="ECO:0000313" key="4">
    <source>
        <dbReference type="Proteomes" id="UP000283383"/>
    </source>
</evidence>
<keyword evidence="2" id="KW-0732">Signal</keyword>
<gene>
    <name evidence="3" type="ORF">GcM3_164015</name>
</gene>
<feature type="chain" id="PRO_5019291971" evidence="2">
    <location>
        <begin position="26"/>
        <end position="163"/>
    </location>
</feature>
<feature type="region of interest" description="Disordered" evidence="1">
    <location>
        <begin position="73"/>
        <end position="163"/>
    </location>
</feature>
<evidence type="ECO:0000256" key="1">
    <source>
        <dbReference type="SAM" id="MobiDB-lite"/>
    </source>
</evidence>
<feature type="compositionally biased region" description="Polar residues" evidence="1">
    <location>
        <begin position="82"/>
        <end position="111"/>
    </location>
</feature>
<feature type="compositionally biased region" description="Low complexity" evidence="1">
    <location>
        <begin position="112"/>
        <end position="130"/>
    </location>
</feature>
<evidence type="ECO:0000256" key="2">
    <source>
        <dbReference type="SAM" id="SignalP"/>
    </source>
</evidence>
<feature type="compositionally biased region" description="Acidic residues" evidence="1">
    <location>
        <begin position="154"/>
        <end position="163"/>
    </location>
</feature>
<protein>
    <submittedName>
        <fullName evidence="3">Uncharacterized protein</fullName>
    </submittedName>
</protein>